<sequence length="94" mass="10270">MIRIVATFHVRPDAVEEFRALAGELVEGSRAEEGNIAYDLCVARDDAASFVVLEVWRDDAAIESHNASAHFTTLVPRMVGLSAKPPSVVQYIEA</sequence>
<evidence type="ECO:0000313" key="2">
    <source>
        <dbReference type="EMBL" id="OLO55774.1"/>
    </source>
</evidence>
<dbReference type="RefSeq" id="WP_070660356.1">
    <property type="nucleotide sequence ID" value="NZ_MSKM01000002.1"/>
</dbReference>
<dbReference type="Gene3D" id="3.30.70.100">
    <property type="match status" value="1"/>
</dbReference>
<dbReference type="PROSITE" id="PS51725">
    <property type="entry name" value="ABM"/>
    <property type="match status" value="1"/>
</dbReference>
<organism evidence="2 3">
    <name type="scientific">Actinomyces oris</name>
    <dbReference type="NCBI Taxonomy" id="544580"/>
    <lineage>
        <taxon>Bacteria</taxon>
        <taxon>Bacillati</taxon>
        <taxon>Actinomycetota</taxon>
        <taxon>Actinomycetes</taxon>
        <taxon>Actinomycetales</taxon>
        <taxon>Actinomycetaceae</taxon>
        <taxon>Actinomyces</taxon>
    </lineage>
</organism>
<dbReference type="AlphaFoldDB" id="A0A1Q8W2M0"/>
<gene>
    <name evidence="2" type="ORF">BKH27_00575</name>
</gene>
<dbReference type="SUPFAM" id="SSF54909">
    <property type="entry name" value="Dimeric alpha+beta barrel"/>
    <property type="match status" value="1"/>
</dbReference>
<accession>A0A1Q8W2M0</accession>
<evidence type="ECO:0000259" key="1">
    <source>
        <dbReference type="PROSITE" id="PS51725"/>
    </source>
</evidence>
<name>A0A1Q8W2M0_9ACTO</name>
<protein>
    <submittedName>
        <fullName evidence="2">Antibiotic biosynthesis monooxygenase</fullName>
    </submittedName>
</protein>
<keyword evidence="2" id="KW-0503">Monooxygenase</keyword>
<dbReference type="GO" id="GO:0004497">
    <property type="term" value="F:monooxygenase activity"/>
    <property type="evidence" value="ECO:0007669"/>
    <property type="project" value="UniProtKB-KW"/>
</dbReference>
<feature type="domain" description="ABM" evidence="1">
    <location>
        <begin position="2"/>
        <end position="90"/>
    </location>
</feature>
<dbReference type="EMBL" id="MSKM01000002">
    <property type="protein sequence ID" value="OLO55774.1"/>
    <property type="molecule type" value="Genomic_DNA"/>
</dbReference>
<dbReference type="InterPro" id="IPR050744">
    <property type="entry name" value="AI-2_Isomerase_LsrG"/>
</dbReference>
<dbReference type="PANTHER" id="PTHR33336:SF3">
    <property type="entry name" value="ABM DOMAIN-CONTAINING PROTEIN"/>
    <property type="match status" value="1"/>
</dbReference>
<proteinExistence type="predicted"/>
<dbReference type="PANTHER" id="PTHR33336">
    <property type="entry name" value="QUINOL MONOOXYGENASE YGIN-RELATED"/>
    <property type="match status" value="1"/>
</dbReference>
<reference evidence="2 3" key="1">
    <citation type="submission" date="2016-12" db="EMBL/GenBank/DDBJ databases">
        <title>Genomic comparison of strains in the 'Actinomyces naeslundii' group.</title>
        <authorList>
            <person name="Mughal S.R."/>
            <person name="Do T."/>
            <person name="Gilbert S.C."/>
            <person name="Witherden E.A."/>
            <person name="Didelot X."/>
            <person name="Beighton D."/>
        </authorList>
    </citation>
    <scope>NUCLEOTIDE SEQUENCE [LARGE SCALE GENOMIC DNA]</scope>
    <source>
        <strain evidence="2 3">MMRCO6-1</strain>
    </source>
</reference>
<dbReference type="Proteomes" id="UP000185772">
    <property type="component" value="Unassembled WGS sequence"/>
</dbReference>
<comment type="caution">
    <text evidence="2">The sequence shown here is derived from an EMBL/GenBank/DDBJ whole genome shotgun (WGS) entry which is preliminary data.</text>
</comment>
<keyword evidence="2" id="KW-0560">Oxidoreductase</keyword>
<dbReference type="InterPro" id="IPR011008">
    <property type="entry name" value="Dimeric_a/b-barrel"/>
</dbReference>
<evidence type="ECO:0000313" key="3">
    <source>
        <dbReference type="Proteomes" id="UP000185772"/>
    </source>
</evidence>
<dbReference type="InterPro" id="IPR007138">
    <property type="entry name" value="ABM_dom"/>
</dbReference>
<dbReference type="Pfam" id="PF03992">
    <property type="entry name" value="ABM"/>
    <property type="match status" value="1"/>
</dbReference>